<reference evidence="2 3" key="1">
    <citation type="submission" date="2011-08" db="EMBL/GenBank/DDBJ databases">
        <authorList>
            <person name="Liu Z.J."/>
            <person name="Shi F.L."/>
            <person name="Lu J.Q."/>
            <person name="Li M."/>
            <person name="Wang Z.L."/>
        </authorList>
    </citation>
    <scope>NUCLEOTIDE SEQUENCE [LARGE SCALE GENOMIC DNA]</scope>
    <source>
        <strain evidence="2 3">USNM 41457</strain>
    </source>
</reference>
<name>J9D7V5_EDHAE</name>
<dbReference type="InParanoid" id="J9D7V5"/>
<evidence type="ECO:0000256" key="1">
    <source>
        <dbReference type="SAM" id="Phobius"/>
    </source>
</evidence>
<keyword evidence="1" id="KW-0472">Membrane</keyword>
<evidence type="ECO:0000313" key="2">
    <source>
        <dbReference type="EMBL" id="EJW03881.1"/>
    </source>
</evidence>
<dbReference type="Proteomes" id="UP000003163">
    <property type="component" value="Unassembled WGS sequence"/>
</dbReference>
<evidence type="ECO:0000313" key="3">
    <source>
        <dbReference type="Proteomes" id="UP000003163"/>
    </source>
</evidence>
<dbReference type="HOGENOM" id="CLU_227721_0_0_1"/>
<organism evidence="2 3">
    <name type="scientific">Edhazardia aedis (strain USNM 41457)</name>
    <name type="common">Microsporidian parasite</name>
    <dbReference type="NCBI Taxonomy" id="1003232"/>
    <lineage>
        <taxon>Eukaryota</taxon>
        <taxon>Fungi</taxon>
        <taxon>Fungi incertae sedis</taxon>
        <taxon>Microsporidia</taxon>
        <taxon>Edhazardia</taxon>
    </lineage>
</organism>
<dbReference type="EMBL" id="AFBI03000028">
    <property type="protein sequence ID" value="EJW03881.1"/>
    <property type="molecule type" value="Genomic_DNA"/>
</dbReference>
<keyword evidence="1" id="KW-1133">Transmembrane helix</keyword>
<keyword evidence="1" id="KW-0812">Transmembrane</keyword>
<gene>
    <name evidence="2" type="ORF">EDEG_01834</name>
</gene>
<sequence length="2628" mass="311094">MYTNNGCVEYVIDTNDIDDYQKHKFKSRIDQIFTFGPKKVIADTNFIYNGLNKVFQVTFSHSDNNMIEKDKIQELEEYIRAHMICIFASKICKNIFEFVFYEKIYEKYNEKEDKKIRKYLRNIYTENSNTIFLRKNNIGYTYFVFCKKLKTINSNIYSSTFNSQEKLAIITHYNFDLNNLHEHQKKIDCFYNKLHKKINFYNEFCSMKNSFLLEYSAHNNIYTTMKNINQKRIFLVVHAYLGNKNKTKHSKNYYNILHIGYYDKFNAYKFDNKGLYTRNYLKSKQKCTYNFISGILYLENKGSVIYKIKYIESLIFFYDFILSRQISNDKNLNNTEIIKNGAHKFVLKLILNHFFIWCVIKIKYGHSFYDVNISFINSLILQVVASEIKTCERKCIFDHDTIKSNLLRAKKTNHRKLYFNRINKSLINGKIQNLPCKIILRNKRTGKNIKNDALKLINTNNTNSMKNNVIFCYKKQKMLRNLNNYTQKKCVNLNNIYTKNSHSNNTLAKLKTINTNYIFIENIIKKSIDFSSSTDSNSYNDEYENRKFKFIYFNQKNNDFYTEKLNNYKKIILFIANYISKKYVKNNICEKNHQHILEFIKSPTHLKIYLSIILCRIYNAKILESKYIYNYIIFRINQNILQYILLSINKYYKKEYVRKIKYQISHIKKIISILSKFFSNYQLNQLKNNDLTKIKIERSHLDIKRWIKYTIMPNKIWLNKKNSIIIFFLIQIRINYFYMHNILENVPFLSSYRFFNDTIVVIAKNSKLESKSGEIHLKKCSEIINLCIFFLINSFQIIDQLNNIILNHINTIIIANFLEKKKICCYFIAKAHFLIIEKLIHCRYAISGYFNSRQKVFFSNTNDHTKMYIRRNLHYFIINTTVIIINTIFRYFSNHIFISKGKKSWNFNGYFQDKIKIRLNYKINIGDSEEYMFISKSIFFTLLHIFKNMKGLKVIQQHLKIEEPTTYECLDSSIISFEKIETRKHQNNKLNIKKEYFYLINNKNSHSFVFLINDESELQDKIYSYTVKKNEISEKTKKCYSQINDCNEKYDNSGIFINMNIDDTSIFFYVSLNIIFKHFFKEFKGKESLNYNQKFINFILKLKNKTKKLPDKLKNIISSHNFDTTNFSNPSKHYNLKAKNYNRGHSISILNFLLNMLNVIYKGLYNILIDYMTNLFIRSDNRNAKKYTGFCIEDYFVIKIYGETTFYCEIISKQNSFKNESVTCRNFSEKRNQKNRKESQFCTSIFNSHIQYKKKLKHDKKDEDKHNVSEEECIGAQINLVESSSKKANKNNLNLKPRLEGIVELQKFSIICLKCIFKKYHQNNQTNNYHIKETIEFINKSLGSQDPVNKKHTDEFEDIDKFLCFNKFKPEQWDLTEKNYNYKKNDCYEKNSYLQNTISENEIYIEIAKKIQNFLLKPNFFTLLALIKTRCCECYNKGIFTRENNTLTKSFSFHKLGSNESNLNIVPNYHRVFSSNIRNYKSLKNKIFKKNLCEFNSISISIGFPNNMPPIEEINEKEQENFLLFGKKRIENLNHKKLINSQKTSSNNSEEADLGNQFIKLSKKGENTKPENKKLYKNTSDKKINCETVVPEYFSISKNYKNIQECRLCNFKRRMFFLSLANIKCENKNSYILKQKRIPNDEVIILKKFNLHHGVNHIQEFDESCNINTNITNCTFDNTENENSYDKLKYFYSTLQPMIFGKNDKKLDKIEKEMMHKSDIKNSKSNSFIDENVWLSNTDFFIKIILLCYNLNNQSENNALANVAMKNNFDKNTMKQIKNNVDNDLCILFVSHICSQKTLKKHLNHDFVNNQTFLNSVENTDSTKNYCSLPLEYMNIFCNCISHDKIEKFIILNPNFGDFFVLRKDVKNINASKKTLKSTPIFSNLRASRFIDSANSVFLKEDLYHLKNNGINKFNLDENTFSKLGFAYNNSRVIEKDTQLLSLYKENNLKEILCYSNDKNTVKIFENNVPAGFSTLSNSKKSIFFQNKNNSIDYSAKLKILKAQKYKCRCLQCNFIKDYNYIKNISISDSDYSSINKYKNFGNYLKNSCVHNITFKKNYIDKSENDSLSNMENEKNLNISKYSLCKCAKIRKNMIKPMNKSSSIFNMLDKDHNFAEELLLKNKECLHFDNVSKKIPSFMNDLELQKNTGDTYISDMKTIVQPKIYSDYANSFKDCKMKNLYKNIKARKENVNDLFIHNDFVNKFPIFNKYKSNYNIKNSLCNNIETSFTINKSPNLISVSNLQSFSSPIVPSTPPCYFSDDDCGLNFGNSTKSSKIIKYIQEKSKNDVDCISKMVVPNPKNNQKKLNCIQEVMNNLLINANLLNSIERNSNTSANDISHEEISVNRIEQRPNICENLTVKKIKSTYSGTESFKNSVDVLLQAALWNDLYNPKKQEHFAESKIELDSQNNVFEHYSKNIKTNSHQKYFTDTYSQNTKNFKNNFNLHNIERKNNLDIDMKKRIVFDQEASSGKLESTKIFHSECEKNSSNEKKTDKAENKYSLNADDLYLLDQYLNDISMAFLYCDKKSKENVSDKEKSSTSYIKRDHENNNAFFDDRKHINRHNLSQSFNKSRLNYMSQAQNIYEDPKINTKNQAAQSKIRDLYKKKILRSWKILEKSSLITKVNPTKV</sequence>
<keyword evidence="3" id="KW-1185">Reference proteome</keyword>
<dbReference type="VEuPathDB" id="MicrosporidiaDB:EDEG_01834"/>
<proteinExistence type="predicted"/>
<accession>J9D7V5</accession>
<feature type="transmembrane region" description="Helical" evidence="1">
    <location>
        <begin position="873"/>
        <end position="892"/>
    </location>
</feature>
<reference evidence="3" key="2">
    <citation type="submission" date="2015-07" db="EMBL/GenBank/DDBJ databases">
        <title>Contrasting host-pathogen interactions and genome evolution in two generalist and specialist microsporidian pathogens of mosquitoes.</title>
        <authorList>
            <consortium name="The Broad Institute Genomics Platform"/>
            <consortium name="The Broad Institute Genome Sequencing Center for Infectious Disease"/>
            <person name="Cuomo C.A."/>
            <person name="Sanscrainte N.D."/>
            <person name="Goldberg J.M."/>
            <person name="Heiman D."/>
            <person name="Young S."/>
            <person name="Zeng Q."/>
            <person name="Becnel J.J."/>
            <person name="Birren B.W."/>
        </authorList>
    </citation>
    <scope>NUCLEOTIDE SEQUENCE [LARGE SCALE GENOMIC DNA]</scope>
    <source>
        <strain evidence="3">USNM 41457</strain>
    </source>
</reference>
<comment type="caution">
    <text evidence="2">The sequence shown here is derived from an EMBL/GenBank/DDBJ whole genome shotgun (WGS) entry which is preliminary data.</text>
</comment>
<protein>
    <submittedName>
        <fullName evidence="2">Uncharacterized protein</fullName>
    </submittedName>
</protein>